<comment type="caution">
    <text evidence="1">The sequence shown here is derived from an EMBL/GenBank/DDBJ whole genome shotgun (WGS) entry which is preliminary data.</text>
</comment>
<evidence type="ECO:0000313" key="1">
    <source>
        <dbReference type="EMBL" id="GGK31643.1"/>
    </source>
</evidence>
<proteinExistence type="predicted"/>
<dbReference type="RefSeq" id="WP_189114514.1">
    <property type="nucleotide sequence ID" value="NZ_BMQC01000008.1"/>
</dbReference>
<organism evidence="1 2">
    <name type="scientific">Pilimelia terevasa</name>
    <dbReference type="NCBI Taxonomy" id="53372"/>
    <lineage>
        <taxon>Bacteria</taxon>
        <taxon>Bacillati</taxon>
        <taxon>Actinomycetota</taxon>
        <taxon>Actinomycetes</taxon>
        <taxon>Micromonosporales</taxon>
        <taxon>Micromonosporaceae</taxon>
        <taxon>Pilimelia</taxon>
    </lineage>
</organism>
<accession>A0A8J3BSA4</accession>
<reference evidence="1" key="1">
    <citation type="journal article" date="2014" name="Int. J. Syst. Evol. Microbiol.">
        <title>Complete genome sequence of Corynebacterium casei LMG S-19264T (=DSM 44701T), isolated from a smear-ripened cheese.</title>
        <authorList>
            <consortium name="US DOE Joint Genome Institute (JGI-PGF)"/>
            <person name="Walter F."/>
            <person name="Albersmeier A."/>
            <person name="Kalinowski J."/>
            <person name="Ruckert C."/>
        </authorList>
    </citation>
    <scope>NUCLEOTIDE SEQUENCE</scope>
    <source>
        <strain evidence="1">JCM 3091</strain>
    </source>
</reference>
<evidence type="ECO:0000313" key="2">
    <source>
        <dbReference type="Proteomes" id="UP000662200"/>
    </source>
</evidence>
<dbReference type="Proteomes" id="UP000662200">
    <property type="component" value="Unassembled WGS sequence"/>
</dbReference>
<gene>
    <name evidence="1" type="ORF">GCM10010124_25540</name>
</gene>
<reference evidence="1" key="2">
    <citation type="submission" date="2020-09" db="EMBL/GenBank/DDBJ databases">
        <authorList>
            <person name="Sun Q."/>
            <person name="Ohkuma M."/>
        </authorList>
    </citation>
    <scope>NUCLEOTIDE SEQUENCE</scope>
    <source>
        <strain evidence="1">JCM 3091</strain>
    </source>
</reference>
<dbReference type="AlphaFoldDB" id="A0A8J3BSA4"/>
<name>A0A8J3BSA4_9ACTN</name>
<protein>
    <submittedName>
        <fullName evidence="1">Uncharacterized protein</fullName>
    </submittedName>
</protein>
<sequence length="154" mass="16158">MNGTITDAAEVSVLVLYSHFTLQINASPDAPDIDFEQTVADINESLVTLMSGDSGHRAAVRVELLAASFGAPMPPAETLVVAGQVISDGSPLLLAGVTTGEVHELFAPPAGRYVLRVTCSGRDRMLAELAAGRNADGVERWLIQMWPAGSVMPG</sequence>
<keyword evidence="2" id="KW-1185">Reference proteome</keyword>
<dbReference type="EMBL" id="BMQC01000008">
    <property type="protein sequence ID" value="GGK31643.1"/>
    <property type="molecule type" value="Genomic_DNA"/>
</dbReference>